<dbReference type="AlphaFoldDB" id="A0A7W0CA84"/>
<dbReference type="PANTHER" id="PTHR12059:SF5">
    <property type="entry name" value="LARGE RIBOSOMAL SUBUNIT PROTEIN UL23M"/>
    <property type="match status" value="1"/>
</dbReference>
<evidence type="ECO:0000313" key="7">
    <source>
        <dbReference type="EMBL" id="MBA2881934.1"/>
    </source>
</evidence>
<gene>
    <name evidence="6" type="primary">rplW</name>
    <name evidence="7" type="ORF">HNR65_002268</name>
</gene>
<evidence type="ECO:0000256" key="6">
    <source>
        <dbReference type="HAMAP-Rule" id="MF_01369"/>
    </source>
</evidence>
<evidence type="ECO:0000256" key="1">
    <source>
        <dbReference type="ARBA" id="ARBA00006700"/>
    </source>
</evidence>
<dbReference type="InterPro" id="IPR012678">
    <property type="entry name" value="Ribosomal_uL23/eL15/eS24_sf"/>
</dbReference>
<name>A0A7W0CA84_9BACT</name>
<dbReference type="GO" id="GO:1990904">
    <property type="term" value="C:ribonucleoprotein complex"/>
    <property type="evidence" value="ECO:0007669"/>
    <property type="project" value="UniProtKB-KW"/>
</dbReference>
<dbReference type="GO" id="GO:0005840">
    <property type="term" value="C:ribosome"/>
    <property type="evidence" value="ECO:0007669"/>
    <property type="project" value="UniProtKB-KW"/>
</dbReference>
<dbReference type="SUPFAM" id="SSF54189">
    <property type="entry name" value="Ribosomal proteins S24e, L23 and L15e"/>
    <property type="match status" value="1"/>
</dbReference>
<comment type="subunit">
    <text evidence="6">Part of the 50S ribosomal subunit. Contacts protein L29, and trigger factor when it is bound to the ribosome.</text>
</comment>
<dbReference type="GO" id="GO:0006412">
    <property type="term" value="P:translation"/>
    <property type="evidence" value="ECO:0007669"/>
    <property type="project" value="UniProtKB-UniRule"/>
</dbReference>
<dbReference type="FunFam" id="3.30.70.330:FF:000001">
    <property type="entry name" value="50S ribosomal protein L23"/>
    <property type="match status" value="1"/>
</dbReference>
<dbReference type="InterPro" id="IPR013025">
    <property type="entry name" value="Ribosomal_uL23-like"/>
</dbReference>
<comment type="function">
    <text evidence="6">One of the early assembly proteins it binds 23S rRNA. One of the proteins that surrounds the polypeptide exit tunnel on the outside of the ribosome. Forms the main docking site for trigger factor binding to the ribosome.</text>
</comment>
<keyword evidence="2 6" id="KW-0699">rRNA-binding</keyword>
<dbReference type="GO" id="GO:0003735">
    <property type="term" value="F:structural constituent of ribosome"/>
    <property type="evidence" value="ECO:0007669"/>
    <property type="project" value="InterPro"/>
</dbReference>
<dbReference type="Pfam" id="PF00276">
    <property type="entry name" value="Ribosomal_L23"/>
    <property type="match status" value="1"/>
</dbReference>
<organism evidence="7 8">
    <name type="scientific">Desulfosalsimonas propionicica</name>
    <dbReference type="NCBI Taxonomy" id="332175"/>
    <lineage>
        <taxon>Bacteria</taxon>
        <taxon>Pseudomonadati</taxon>
        <taxon>Thermodesulfobacteriota</taxon>
        <taxon>Desulfobacteria</taxon>
        <taxon>Desulfobacterales</taxon>
        <taxon>Desulfosalsimonadaceae</taxon>
        <taxon>Desulfosalsimonas</taxon>
    </lineage>
</organism>
<sequence length="95" mass="10957">MKDYHIILGPVDTEKTNIAREELNQVAFEVAPASNRVQIRKAVESIFNVEVRSVRTMRVKGKFKRRGRILGKRKDWKKAIVTLMPGSRIKFFEGA</sequence>
<dbReference type="GO" id="GO:0019843">
    <property type="term" value="F:rRNA binding"/>
    <property type="evidence" value="ECO:0007669"/>
    <property type="project" value="UniProtKB-UniRule"/>
</dbReference>
<proteinExistence type="inferred from homology"/>
<reference evidence="7 8" key="1">
    <citation type="submission" date="2020-07" db="EMBL/GenBank/DDBJ databases">
        <title>Genomic Encyclopedia of Type Strains, Phase IV (KMG-IV): sequencing the most valuable type-strain genomes for metagenomic binning, comparative biology and taxonomic classification.</title>
        <authorList>
            <person name="Goeker M."/>
        </authorList>
    </citation>
    <scope>NUCLEOTIDE SEQUENCE [LARGE SCALE GENOMIC DNA]</scope>
    <source>
        <strain evidence="7 8">DSM 17721</strain>
    </source>
</reference>
<evidence type="ECO:0000256" key="4">
    <source>
        <dbReference type="ARBA" id="ARBA00022980"/>
    </source>
</evidence>
<dbReference type="HAMAP" id="MF_01369_B">
    <property type="entry name" value="Ribosomal_uL23_B"/>
    <property type="match status" value="1"/>
</dbReference>
<dbReference type="NCBIfam" id="NF004363">
    <property type="entry name" value="PRK05738.2-4"/>
    <property type="match status" value="1"/>
</dbReference>
<accession>A0A7W0CA84</accession>
<dbReference type="Gene3D" id="3.30.70.330">
    <property type="match status" value="1"/>
</dbReference>
<keyword evidence="5 6" id="KW-0687">Ribonucleoprotein</keyword>
<keyword evidence="8" id="KW-1185">Reference proteome</keyword>
<dbReference type="RefSeq" id="WP_181551587.1">
    <property type="nucleotide sequence ID" value="NZ_JACDUS010000006.1"/>
</dbReference>
<protein>
    <recommendedName>
        <fullName evidence="6">Large ribosomal subunit protein uL23</fullName>
    </recommendedName>
</protein>
<dbReference type="InterPro" id="IPR012677">
    <property type="entry name" value="Nucleotide-bd_a/b_plait_sf"/>
</dbReference>
<keyword evidence="4 6" id="KW-0689">Ribosomal protein</keyword>
<comment type="similarity">
    <text evidence="1 6">Belongs to the universal ribosomal protein uL23 family.</text>
</comment>
<comment type="caution">
    <text evidence="7">The sequence shown here is derived from an EMBL/GenBank/DDBJ whole genome shotgun (WGS) entry which is preliminary data.</text>
</comment>
<keyword evidence="3 6" id="KW-0694">RNA-binding</keyword>
<evidence type="ECO:0000313" key="8">
    <source>
        <dbReference type="Proteomes" id="UP000525298"/>
    </source>
</evidence>
<evidence type="ECO:0000256" key="2">
    <source>
        <dbReference type="ARBA" id="ARBA00022730"/>
    </source>
</evidence>
<evidence type="ECO:0000256" key="5">
    <source>
        <dbReference type="ARBA" id="ARBA00023274"/>
    </source>
</evidence>
<dbReference type="Proteomes" id="UP000525298">
    <property type="component" value="Unassembled WGS sequence"/>
</dbReference>
<dbReference type="NCBIfam" id="NF004359">
    <property type="entry name" value="PRK05738.1-3"/>
    <property type="match status" value="1"/>
</dbReference>
<evidence type="ECO:0000256" key="3">
    <source>
        <dbReference type="ARBA" id="ARBA00022884"/>
    </source>
</evidence>
<dbReference type="PANTHER" id="PTHR12059">
    <property type="entry name" value="RIBOSOMAL PROTEIN L23-RELATED"/>
    <property type="match status" value="1"/>
</dbReference>
<dbReference type="EMBL" id="JACDUS010000006">
    <property type="protein sequence ID" value="MBA2881934.1"/>
    <property type="molecule type" value="Genomic_DNA"/>
</dbReference>